<dbReference type="InterPro" id="IPR003591">
    <property type="entry name" value="Leu-rich_rpt_typical-subtyp"/>
</dbReference>
<dbReference type="EMBL" id="BLZA01000019">
    <property type="protein sequence ID" value="GHJ86970.1"/>
    <property type="molecule type" value="Genomic_DNA"/>
</dbReference>
<dbReference type="SMART" id="SM00369">
    <property type="entry name" value="LRR_TYP"/>
    <property type="match status" value="5"/>
</dbReference>
<dbReference type="SMART" id="SM00364">
    <property type="entry name" value="LRR_BAC"/>
    <property type="match status" value="3"/>
</dbReference>
<dbReference type="Proteomes" id="UP000620104">
    <property type="component" value="Unassembled WGS sequence"/>
</dbReference>
<sequence length="791" mass="86032">MATPDTPRSRLPIPSPRISRIPQPTRAIPGLASPIQEGRARRHGDLPGTPTTRTAGCSGRGEASKNGRGAAAAAVDSARPCKGVTPTTPSRLDSAASSSLRSPARKPATNKTSVDTLSCTTSGKDVGTPVRSSIREQIAARRKALREGDAGSSRPPRTNRPASANDVPSCTTNTPRVVPDDDDDDANGDIFGRTIPKLIRKGMTTGRLDVANMSLSRLPRELWTRILNLSGDDLPDDLPSDDRITIPCGQAVSEANDFSPEEAHRRRRAAEDEIMRVPFYQVEDLSVIRASGNEIRVIEPQIGLIGGLKVLDVHGNQLRELPDSLINLRELTTLDVSDNHLTAFPPSLILAPSLTHLVLARNALTSLSWLLPIRPNPDLLKTRRENSFFDAFPSTPVKSTLRDADEDTIMPCLKMLDLSGNRITTRGLPTEWPASVELVDLSDNALSGLLDCSTFARLPRLKRLVLRRNAITGVRVCEEPELWRALECIDLEGNQVTVEDEVTKGLNLGRAWTTGPTETEGAVRVNLEGNPIVRHVVKKPHPATIVERPTEQRSVTPTTAAPYVLEPLVGPVADHPEASGPFVGCWNAQQQSIVITRDLAPTYLDDAGVLDLAHIAAAVPSSSTLRSIEVSGILQLKGLHIPRDARLASVTCLAIINTSLRIEHDFLGQLAKAMPHLETLDLSGSRIQHITGAHDLCANGLKRLLVKGCRIADISSLVDVAQQLHMGKWLGALQLEEVDIRDNEVPKLDAVLGCLPLRSFLVENNAFRVPHRRIWEREGTAGLLRWLREGL</sequence>
<dbReference type="Pfam" id="PF13516">
    <property type="entry name" value="LRR_6"/>
    <property type="match status" value="1"/>
</dbReference>
<dbReference type="PANTHER" id="PTHR48051:SF1">
    <property type="entry name" value="RAS SUPPRESSOR PROTEIN 1"/>
    <property type="match status" value="1"/>
</dbReference>
<protein>
    <recommendedName>
        <fullName evidence="6">Leucine-rich repeat domain-containing protein</fullName>
    </recommendedName>
</protein>
<proteinExistence type="predicted"/>
<dbReference type="InterPro" id="IPR050216">
    <property type="entry name" value="LRR_domain-containing"/>
</dbReference>
<comment type="caution">
    <text evidence="4">The sequence shown here is derived from an EMBL/GenBank/DDBJ whole genome shotgun (WGS) entry which is preliminary data.</text>
</comment>
<accession>A0A8H3TUJ8</accession>
<dbReference type="GO" id="GO:0005737">
    <property type="term" value="C:cytoplasm"/>
    <property type="evidence" value="ECO:0007669"/>
    <property type="project" value="TreeGrafter"/>
</dbReference>
<keyword evidence="1" id="KW-0433">Leucine-rich repeat</keyword>
<feature type="compositionally biased region" description="Low complexity" evidence="3">
    <location>
        <begin position="89"/>
        <end position="107"/>
    </location>
</feature>
<dbReference type="AlphaFoldDB" id="A0A8H3TUJ8"/>
<keyword evidence="2" id="KW-0677">Repeat</keyword>
<evidence type="ECO:0000256" key="3">
    <source>
        <dbReference type="SAM" id="MobiDB-lite"/>
    </source>
</evidence>
<reference evidence="4" key="1">
    <citation type="submission" date="2020-07" db="EMBL/GenBank/DDBJ databases">
        <title>Draft Genome Sequence of a Deep-Sea Yeast, Naganishia (Cryptococcus) liquefaciens strain N6.</title>
        <authorList>
            <person name="Han Y.W."/>
            <person name="Kajitani R."/>
            <person name="Morimoto H."/>
            <person name="Parhat M."/>
            <person name="Tsubouchi H."/>
            <person name="Bakenova O."/>
            <person name="Ogata M."/>
            <person name="Argunhan B."/>
            <person name="Aoki R."/>
            <person name="Kajiwara S."/>
            <person name="Itoh T."/>
            <person name="Iwasaki H."/>
        </authorList>
    </citation>
    <scope>NUCLEOTIDE SEQUENCE</scope>
    <source>
        <strain evidence="4">N6</strain>
    </source>
</reference>
<dbReference type="PROSITE" id="PS51450">
    <property type="entry name" value="LRR"/>
    <property type="match status" value="2"/>
</dbReference>
<gene>
    <name evidence="4" type="ORF">NliqN6_3372</name>
</gene>
<feature type="region of interest" description="Disordered" evidence="3">
    <location>
        <begin position="1"/>
        <end position="189"/>
    </location>
</feature>
<feature type="compositionally biased region" description="Polar residues" evidence="3">
    <location>
        <begin position="160"/>
        <end position="175"/>
    </location>
</feature>
<evidence type="ECO:0000313" key="4">
    <source>
        <dbReference type="EMBL" id="GHJ86970.1"/>
    </source>
</evidence>
<organism evidence="4 5">
    <name type="scientific">Naganishia liquefaciens</name>
    <dbReference type="NCBI Taxonomy" id="104408"/>
    <lineage>
        <taxon>Eukaryota</taxon>
        <taxon>Fungi</taxon>
        <taxon>Dikarya</taxon>
        <taxon>Basidiomycota</taxon>
        <taxon>Agaricomycotina</taxon>
        <taxon>Tremellomycetes</taxon>
        <taxon>Filobasidiales</taxon>
        <taxon>Filobasidiaceae</taxon>
        <taxon>Naganishia</taxon>
    </lineage>
</organism>
<evidence type="ECO:0000256" key="1">
    <source>
        <dbReference type="ARBA" id="ARBA00022614"/>
    </source>
</evidence>
<dbReference type="SUPFAM" id="SSF52058">
    <property type="entry name" value="L domain-like"/>
    <property type="match status" value="1"/>
</dbReference>
<dbReference type="Gene3D" id="3.80.10.10">
    <property type="entry name" value="Ribonuclease Inhibitor"/>
    <property type="match status" value="3"/>
</dbReference>
<feature type="compositionally biased region" description="Polar residues" evidence="3">
    <location>
        <begin position="109"/>
        <end position="123"/>
    </location>
</feature>
<dbReference type="InterPro" id="IPR032675">
    <property type="entry name" value="LRR_dom_sf"/>
</dbReference>
<feature type="compositionally biased region" description="Low complexity" evidence="3">
    <location>
        <begin position="9"/>
        <end position="26"/>
    </location>
</feature>
<evidence type="ECO:0000313" key="5">
    <source>
        <dbReference type="Proteomes" id="UP000620104"/>
    </source>
</evidence>
<dbReference type="PANTHER" id="PTHR48051">
    <property type="match status" value="1"/>
</dbReference>
<dbReference type="SUPFAM" id="SSF52047">
    <property type="entry name" value="RNI-like"/>
    <property type="match status" value="1"/>
</dbReference>
<dbReference type="OrthoDB" id="433474at2759"/>
<evidence type="ECO:0008006" key="6">
    <source>
        <dbReference type="Google" id="ProtNLM"/>
    </source>
</evidence>
<dbReference type="InterPro" id="IPR001611">
    <property type="entry name" value="Leu-rich_rpt"/>
</dbReference>
<keyword evidence="5" id="KW-1185">Reference proteome</keyword>
<name>A0A8H3TUJ8_9TREE</name>
<evidence type="ECO:0000256" key="2">
    <source>
        <dbReference type="ARBA" id="ARBA00022737"/>
    </source>
</evidence>